<dbReference type="EMBL" id="SLWL01000013">
    <property type="protein sequence ID" value="TCO11261.1"/>
    <property type="molecule type" value="Genomic_DNA"/>
</dbReference>
<evidence type="ECO:0008006" key="4">
    <source>
        <dbReference type="Google" id="ProtNLM"/>
    </source>
</evidence>
<evidence type="ECO:0000313" key="2">
    <source>
        <dbReference type="EMBL" id="TCO11261.1"/>
    </source>
</evidence>
<proteinExistence type="predicted"/>
<evidence type="ECO:0000313" key="3">
    <source>
        <dbReference type="Proteomes" id="UP000294881"/>
    </source>
</evidence>
<organism evidence="2 3">
    <name type="scientific">Camelimonas lactis</name>
    <dbReference type="NCBI Taxonomy" id="659006"/>
    <lineage>
        <taxon>Bacteria</taxon>
        <taxon>Pseudomonadati</taxon>
        <taxon>Pseudomonadota</taxon>
        <taxon>Alphaproteobacteria</taxon>
        <taxon>Hyphomicrobiales</taxon>
        <taxon>Chelatococcaceae</taxon>
        <taxon>Camelimonas</taxon>
    </lineage>
</organism>
<feature type="transmembrane region" description="Helical" evidence="1">
    <location>
        <begin position="92"/>
        <end position="110"/>
    </location>
</feature>
<dbReference type="PANTHER" id="PTHR35813">
    <property type="entry name" value="INNER MEMBRANE PROTEIN YBAN"/>
    <property type="match status" value="1"/>
</dbReference>
<protein>
    <recommendedName>
        <fullName evidence="4">Inner membrane protein</fullName>
    </recommendedName>
</protein>
<dbReference type="Proteomes" id="UP000294881">
    <property type="component" value="Unassembled WGS sequence"/>
</dbReference>
<dbReference type="InterPro" id="IPR007401">
    <property type="entry name" value="DUF454"/>
</dbReference>
<gene>
    <name evidence="2" type="ORF">EV666_11397</name>
</gene>
<keyword evidence="3" id="KW-1185">Reference proteome</keyword>
<keyword evidence="1" id="KW-1133">Transmembrane helix</keyword>
<sequence>MWATLGVSFVAIGLVGAVLPVLPTTPFLILAAACFARSSPRLEAWLLHHRRFGPLLRDWRRHQVIPPRAKRLACGGMTVGYGFFWFTTGPGWPLATAVAALMLTGAGYVLSRPSRPPPPTAPP</sequence>
<dbReference type="PANTHER" id="PTHR35813:SF1">
    <property type="entry name" value="INNER MEMBRANE PROTEIN YBAN"/>
    <property type="match status" value="1"/>
</dbReference>
<dbReference type="AlphaFoldDB" id="A0A4R2GPI7"/>
<keyword evidence="1" id="KW-0472">Membrane</keyword>
<reference evidence="2 3" key="1">
    <citation type="submission" date="2019-03" db="EMBL/GenBank/DDBJ databases">
        <title>Genomic Encyclopedia of Type Strains, Phase IV (KMG-IV): sequencing the most valuable type-strain genomes for metagenomic binning, comparative biology and taxonomic classification.</title>
        <authorList>
            <person name="Goeker M."/>
        </authorList>
    </citation>
    <scope>NUCLEOTIDE SEQUENCE [LARGE SCALE GENOMIC DNA]</scope>
    <source>
        <strain evidence="2 3">DSM 22958</strain>
    </source>
</reference>
<comment type="caution">
    <text evidence="2">The sequence shown here is derived from an EMBL/GenBank/DDBJ whole genome shotgun (WGS) entry which is preliminary data.</text>
</comment>
<name>A0A4R2GPI7_9HYPH</name>
<evidence type="ECO:0000256" key="1">
    <source>
        <dbReference type="SAM" id="Phobius"/>
    </source>
</evidence>
<dbReference type="PIRSF" id="PIRSF016789">
    <property type="entry name" value="DUF454"/>
    <property type="match status" value="1"/>
</dbReference>
<dbReference type="Pfam" id="PF04304">
    <property type="entry name" value="DUF454"/>
    <property type="match status" value="1"/>
</dbReference>
<keyword evidence="1" id="KW-0812">Transmembrane</keyword>
<accession>A0A4R2GPI7</accession>
<dbReference type="GO" id="GO:0005886">
    <property type="term" value="C:plasma membrane"/>
    <property type="evidence" value="ECO:0007669"/>
    <property type="project" value="TreeGrafter"/>
</dbReference>